<dbReference type="Proteomes" id="UP000023755">
    <property type="component" value="Chromosome"/>
</dbReference>
<dbReference type="AlphaFoldDB" id="X5HLJ8"/>
<dbReference type="EMBL" id="CP007481">
    <property type="protein sequence ID" value="AHX11280.1"/>
    <property type="molecule type" value="Genomic_DNA"/>
</dbReference>
<dbReference type="SUPFAM" id="SSF158442">
    <property type="entry name" value="DsbB-like"/>
    <property type="match status" value="1"/>
</dbReference>
<evidence type="ECO:0000256" key="1">
    <source>
        <dbReference type="ARBA" id="ARBA00004141"/>
    </source>
</evidence>
<dbReference type="InterPro" id="IPR023380">
    <property type="entry name" value="DsbB-like_sf"/>
</dbReference>
<name>X5HLJ8_9RICK</name>
<dbReference type="HOGENOM" id="CLU_098660_0_1_5"/>
<organism evidence="6 7">
    <name type="scientific">Neorickettsia helminthoeca str. Oregon</name>
    <dbReference type="NCBI Taxonomy" id="1286528"/>
    <lineage>
        <taxon>Bacteria</taxon>
        <taxon>Pseudomonadati</taxon>
        <taxon>Pseudomonadota</taxon>
        <taxon>Alphaproteobacteria</taxon>
        <taxon>Rickettsiales</taxon>
        <taxon>Anaplasmataceae</taxon>
        <taxon>Neorickettsia</taxon>
    </lineage>
</organism>
<evidence type="ECO:0000256" key="3">
    <source>
        <dbReference type="ARBA" id="ARBA00022989"/>
    </source>
</evidence>
<feature type="transmembrane region" description="Helical" evidence="5">
    <location>
        <begin position="74"/>
        <end position="94"/>
    </location>
</feature>
<protein>
    <submittedName>
        <fullName evidence="6">Disulfide bond formation DsbB family protein</fullName>
    </submittedName>
</protein>
<keyword evidence="4 5" id="KW-0472">Membrane</keyword>
<feature type="transmembrane region" description="Helical" evidence="5">
    <location>
        <begin position="20"/>
        <end position="40"/>
    </location>
</feature>
<keyword evidence="2 5" id="KW-0812">Transmembrane</keyword>
<sequence length="167" mass="19440">MQLCDKFVIEMLFSKKLVAFNLFLSSLFALVFAVILEYAFGYHPCTLCIYERWPYFIVLLISVRMLFLDEVTPLFFYLAIAALSAGALITLYHIGIEYHLFIKEESCSITYHNIHEIDSLHKQLISNEIVRCNTPQTVFGIRLTHINLLYSMLSITVTLFIHRRYAS</sequence>
<feature type="transmembrane region" description="Helical" evidence="5">
    <location>
        <begin position="52"/>
        <end position="68"/>
    </location>
</feature>
<evidence type="ECO:0000256" key="2">
    <source>
        <dbReference type="ARBA" id="ARBA00022692"/>
    </source>
</evidence>
<reference evidence="6 7" key="1">
    <citation type="submission" date="2014-03" db="EMBL/GenBank/DDBJ databases">
        <title>Sequencing and Comparison of Genomes and Transcriptome Profiles of Human Ehrlichiosis Agents.</title>
        <authorList>
            <person name="Lin M."/>
            <person name="Daugherty S.C."/>
            <person name="Nagaraj S."/>
            <person name="Cheng Z."/>
            <person name="Xiong Q."/>
            <person name="Lin F.-Y."/>
            <person name="Sengamalay N."/>
            <person name="Ott S."/>
            <person name="Godinez A."/>
            <person name="Tallon L.J."/>
            <person name="Sadzewicz L."/>
            <person name="Fraser C.M."/>
            <person name="Dunning Hotopp J.C."/>
            <person name="Rikihisa Y."/>
        </authorList>
    </citation>
    <scope>NUCLEOTIDE SEQUENCE [LARGE SCALE GENOMIC DNA]</scope>
    <source>
        <strain evidence="6 7">Oregon</strain>
    </source>
</reference>
<proteinExistence type="predicted"/>
<evidence type="ECO:0000313" key="6">
    <source>
        <dbReference type="EMBL" id="AHX11280.1"/>
    </source>
</evidence>
<dbReference type="KEGG" id="nhm:NHE_0328"/>
<dbReference type="GO" id="GO:0015035">
    <property type="term" value="F:protein-disulfide reductase activity"/>
    <property type="evidence" value="ECO:0007669"/>
    <property type="project" value="InterPro"/>
</dbReference>
<evidence type="ECO:0000313" key="7">
    <source>
        <dbReference type="Proteomes" id="UP000023755"/>
    </source>
</evidence>
<dbReference type="Pfam" id="PF02600">
    <property type="entry name" value="DsbB"/>
    <property type="match status" value="1"/>
</dbReference>
<keyword evidence="3 5" id="KW-1133">Transmembrane helix</keyword>
<dbReference type="STRING" id="1286528.NHE_0328"/>
<dbReference type="Gene3D" id="1.20.1550.10">
    <property type="entry name" value="DsbB-like"/>
    <property type="match status" value="1"/>
</dbReference>
<dbReference type="GO" id="GO:0016020">
    <property type="term" value="C:membrane"/>
    <property type="evidence" value="ECO:0007669"/>
    <property type="project" value="UniProtKB-SubCell"/>
</dbReference>
<dbReference type="GO" id="GO:0006457">
    <property type="term" value="P:protein folding"/>
    <property type="evidence" value="ECO:0007669"/>
    <property type="project" value="InterPro"/>
</dbReference>
<keyword evidence="7" id="KW-1185">Reference proteome</keyword>
<dbReference type="InterPro" id="IPR003752">
    <property type="entry name" value="DiS_bond_form_DsbB/BdbC"/>
</dbReference>
<evidence type="ECO:0000256" key="4">
    <source>
        <dbReference type="ARBA" id="ARBA00023136"/>
    </source>
</evidence>
<evidence type="ECO:0000256" key="5">
    <source>
        <dbReference type="SAM" id="Phobius"/>
    </source>
</evidence>
<accession>X5HLJ8</accession>
<gene>
    <name evidence="6" type="ORF">NHE_0328</name>
</gene>
<comment type="subcellular location">
    <subcellularLocation>
        <location evidence="1">Membrane</location>
        <topology evidence="1">Multi-pass membrane protein</topology>
    </subcellularLocation>
</comment>